<comment type="caution">
    <text evidence="2">The sequence shown here is derived from an EMBL/GenBank/DDBJ whole genome shotgun (WGS) entry which is preliminary data.</text>
</comment>
<evidence type="ECO:0000256" key="1">
    <source>
        <dbReference type="SAM" id="MobiDB-lite"/>
    </source>
</evidence>
<accession>A0A9Q3ESE9</accession>
<name>A0A9Q3ESE9_9BASI</name>
<dbReference type="AlphaFoldDB" id="A0A9Q3ESE9"/>
<gene>
    <name evidence="2" type="ORF">O181_066953</name>
</gene>
<organism evidence="2 3">
    <name type="scientific">Austropuccinia psidii MF-1</name>
    <dbReference type="NCBI Taxonomy" id="1389203"/>
    <lineage>
        <taxon>Eukaryota</taxon>
        <taxon>Fungi</taxon>
        <taxon>Dikarya</taxon>
        <taxon>Basidiomycota</taxon>
        <taxon>Pucciniomycotina</taxon>
        <taxon>Pucciniomycetes</taxon>
        <taxon>Pucciniales</taxon>
        <taxon>Sphaerophragmiaceae</taxon>
        <taxon>Austropuccinia</taxon>
    </lineage>
</organism>
<reference evidence="2" key="1">
    <citation type="submission" date="2021-03" db="EMBL/GenBank/DDBJ databases">
        <title>Draft genome sequence of rust myrtle Austropuccinia psidii MF-1, a brazilian biotype.</title>
        <authorList>
            <person name="Quecine M.C."/>
            <person name="Pachon D.M.R."/>
            <person name="Bonatelli M.L."/>
            <person name="Correr F.H."/>
            <person name="Franceschini L.M."/>
            <person name="Leite T.F."/>
            <person name="Margarido G.R.A."/>
            <person name="Almeida C.A."/>
            <person name="Ferrarezi J.A."/>
            <person name="Labate C.A."/>
        </authorList>
    </citation>
    <scope>NUCLEOTIDE SEQUENCE</scope>
    <source>
        <strain evidence="2">MF-1</strain>
    </source>
</reference>
<sequence>MQVVGTFHLGWLACDQFSKSHQLFSFVKGQGDQAGLPPSHSQQYRPNKEPSDYLFVAPDDEPMTKEKWTTPTLPSGWKHFPGTPPVPPPGWGAYNTNSGPMTRGNYDPVIIMHKHKKKISRHRR</sequence>
<dbReference type="EMBL" id="AVOT02033352">
    <property type="protein sequence ID" value="MBW0527238.1"/>
    <property type="molecule type" value="Genomic_DNA"/>
</dbReference>
<dbReference type="Proteomes" id="UP000765509">
    <property type="component" value="Unassembled WGS sequence"/>
</dbReference>
<evidence type="ECO:0000313" key="3">
    <source>
        <dbReference type="Proteomes" id="UP000765509"/>
    </source>
</evidence>
<evidence type="ECO:0000313" key="2">
    <source>
        <dbReference type="EMBL" id="MBW0527238.1"/>
    </source>
</evidence>
<proteinExistence type="predicted"/>
<protein>
    <submittedName>
        <fullName evidence="2">Uncharacterized protein</fullName>
    </submittedName>
</protein>
<feature type="region of interest" description="Disordered" evidence="1">
    <location>
        <begin position="29"/>
        <end position="99"/>
    </location>
</feature>
<keyword evidence="3" id="KW-1185">Reference proteome</keyword>